<keyword evidence="2" id="KW-1185">Reference proteome</keyword>
<feature type="non-terminal residue" evidence="1">
    <location>
        <position position="93"/>
    </location>
</feature>
<dbReference type="Proteomes" id="UP000054359">
    <property type="component" value="Unassembled WGS sequence"/>
</dbReference>
<gene>
    <name evidence="1" type="ORF">X975_25823</name>
</gene>
<accession>A0A087SV14</accession>
<dbReference type="EMBL" id="KK112089">
    <property type="protein sequence ID" value="KFM56703.1"/>
    <property type="molecule type" value="Genomic_DNA"/>
</dbReference>
<evidence type="ECO:0000313" key="1">
    <source>
        <dbReference type="EMBL" id="KFM56703.1"/>
    </source>
</evidence>
<proteinExistence type="predicted"/>
<reference evidence="1 2" key="1">
    <citation type="submission" date="2013-11" db="EMBL/GenBank/DDBJ databases">
        <title>Genome sequencing of Stegodyphus mimosarum.</title>
        <authorList>
            <person name="Bechsgaard J."/>
        </authorList>
    </citation>
    <scope>NUCLEOTIDE SEQUENCE [LARGE SCALE GENOMIC DNA]</scope>
</reference>
<evidence type="ECO:0000313" key="2">
    <source>
        <dbReference type="Proteomes" id="UP000054359"/>
    </source>
</evidence>
<organism evidence="1 2">
    <name type="scientific">Stegodyphus mimosarum</name>
    <name type="common">African social velvet spider</name>
    <dbReference type="NCBI Taxonomy" id="407821"/>
    <lineage>
        <taxon>Eukaryota</taxon>
        <taxon>Metazoa</taxon>
        <taxon>Ecdysozoa</taxon>
        <taxon>Arthropoda</taxon>
        <taxon>Chelicerata</taxon>
        <taxon>Arachnida</taxon>
        <taxon>Araneae</taxon>
        <taxon>Araneomorphae</taxon>
        <taxon>Entelegynae</taxon>
        <taxon>Eresoidea</taxon>
        <taxon>Eresidae</taxon>
        <taxon>Stegodyphus</taxon>
    </lineage>
</organism>
<sequence length="93" mass="10663">MLKKDEEKFRKEHMFEPADESKVGNFSSWSMTSMQSRISPPSWFAELDYSHKRNTDRHISIGTLISARSEKLGCLSEDSNRERPSFGIPVATP</sequence>
<name>A0A087SV14_STEMI</name>
<dbReference type="AlphaFoldDB" id="A0A087SV14"/>
<protein>
    <submittedName>
        <fullName evidence="1">Uncharacterized protein</fullName>
    </submittedName>
</protein>